<gene>
    <name evidence="2" type="ORF">Q8A67_017019</name>
</gene>
<dbReference type="AlphaFoldDB" id="A0AA88PJ34"/>
<dbReference type="Gene3D" id="4.10.60.10">
    <property type="entry name" value="Zinc finger, CCHC-type"/>
    <property type="match status" value="1"/>
</dbReference>
<sequence>MVGKSAPSVPRAGLRNTLRFQLKDPTMDMIEREVFARVVILDKMKLKAEDVYRLQTNRQEKCFDVTVNTGELCKSVMEKSDKLGHTAKECSAPKSCHCCGSSDHLMKDCKDGRKQCWEGVREDKSVKNRLLGEEGQKRILDQQGRKLLRAARTWE</sequence>
<dbReference type="Proteomes" id="UP001187343">
    <property type="component" value="Unassembled WGS sequence"/>
</dbReference>
<dbReference type="GO" id="GO:0008270">
    <property type="term" value="F:zinc ion binding"/>
    <property type="evidence" value="ECO:0007669"/>
    <property type="project" value="InterPro"/>
</dbReference>
<dbReference type="SUPFAM" id="SSF57756">
    <property type="entry name" value="Retrovirus zinc finger-like domains"/>
    <property type="match status" value="1"/>
</dbReference>
<dbReference type="InterPro" id="IPR057810">
    <property type="entry name" value="RBD_ZCCHC3_1st"/>
</dbReference>
<evidence type="ECO:0000313" key="2">
    <source>
        <dbReference type="EMBL" id="KAK2886182.1"/>
    </source>
</evidence>
<keyword evidence="3" id="KW-1185">Reference proteome</keyword>
<protein>
    <recommendedName>
        <fullName evidence="1">Zinc finger CCHC domain-containing protein</fullName>
    </recommendedName>
</protein>
<reference evidence="2" key="1">
    <citation type="submission" date="2023-08" db="EMBL/GenBank/DDBJ databases">
        <title>Chromosome-level Genome Assembly of mud carp (Cirrhinus molitorella).</title>
        <authorList>
            <person name="Liu H."/>
        </authorList>
    </citation>
    <scope>NUCLEOTIDE SEQUENCE</scope>
    <source>
        <strain evidence="2">Prfri</strain>
        <tissue evidence="2">Muscle</tissue>
    </source>
</reference>
<organism evidence="2 3">
    <name type="scientific">Cirrhinus molitorella</name>
    <name type="common">mud carp</name>
    <dbReference type="NCBI Taxonomy" id="172907"/>
    <lineage>
        <taxon>Eukaryota</taxon>
        <taxon>Metazoa</taxon>
        <taxon>Chordata</taxon>
        <taxon>Craniata</taxon>
        <taxon>Vertebrata</taxon>
        <taxon>Euteleostomi</taxon>
        <taxon>Actinopterygii</taxon>
        <taxon>Neopterygii</taxon>
        <taxon>Teleostei</taxon>
        <taxon>Ostariophysi</taxon>
        <taxon>Cypriniformes</taxon>
        <taxon>Cyprinidae</taxon>
        <taxon>Labeoninae</taxon>
        <taxon>Labeonini</taxon>
        <taxon>Cirrhinus</taxon>
    </lineage>
</organism>
<name>A0AA88PJ34_9TELE</name>
<evidence type="ECO:0000313" key="3">
    <source>
        <dbReference type="Proteomes" id="UP001187343"/>
    </source>
</evidence>
<dbReference type="InterPro" id="IPR036875">
    <property type="entry name" value="Znf_CCHC_sf"/>
</dbReference>
<dbReference type="Pfam" id="PF23057">
    <property type="entry name" value="RBD_ZCCHC3_1st"/>
    <property type="match status" value="1"/>
</dbReference>
<proteinExistence type="predicted"/>
<dbReference type="GO" id="GO:0003676">
    <property type="term" value="F:nucleic acid binding"/>
    <property type="evidence" value="ECO:0007669"/>
    <property type="project" value="InterPro"/>
</dbReference>
<feature type="domain" description="Zinc finger CCHC" evidence="1">
    <location>
        <begin position="15"/>
        <end position="85"/>
    </location>
</feature>
<accession>A0AA88PJ34</accession>
<dbReference type="EMBL" id="JAUYZG010000016">
    <property type="protein sequence ID" value="KAK2886182.1"/>
    <property type="molecule type" value="Genomic_DNA"/>
</dbReference>
<evidence type="ECO:0000259" key="1">
    <source>
        <dbReference type="Pfam" id="PF23057"/>
    </source>
</evidence>
<comment type="caution">
    <text evidence="2">The sequence shown here is derived from an EMBL/GenBank/DDBJ whole genome shotgun (WGS) entry which is preliminary data.</text>
</comment>